<dbReference type="GO" id="GO:0097367">
    <property type="term" value="F:carbohydrate derivative binding"/>
    <property type="evidence" value="ECO:0007669"/>
    <property type="project" value="InterPro"/>
</dbReference>
<dbReference type="PANTHER" id="PTHR30514">
    <property type="entry name" value="GLUCOKINASE"/>
    <property type="match status" value="1"/>
</dbReference>
<evidence type="ECO:0000259" key="4">
    <source>
        <dbReference type="PROSITE" id="PS51071"/>
    </source>
</evidence>
<dbReference type="CDD" id="cd05013">
    <property type="entry name" value="SIS_RpiR"/>
    <property type="match status" value="1"/>
</dbReference>
<dbReference type="EMBL" id="VSSQ01031592">
    <property type="protein sequence ID" value="MPM82540.1"/>
    <property type="molecule type" value="Genomic_DNA"/>
</dbReference>
<dbReference type="GO" id="GO:1901135">
    <property type="term" value="P:carbohydrate derivative metabolic process"/>
    <property type="evidence" value="ECO:0007669"/>
    <property type="project" value="InterPro"/>
</dbReference>
<dbReference type="InterPro" id="IPR001347">
    <property type="entry name" value="SIS_dom"/>
</dbReference>
<name>A0A645CZA3_9ZZZZ</name>
<keyword evidence="1" id="KW-0805">Transcription regulation</keyword>
<dbReference type="SUPFAM" id="SSF53697">
    <property type="entry name" value="SIS domain"/>
    <property type="match status" value="1"/>
</dbReference>
<dbReference type="InterPro" id="IPR047640">
    <property type="entry name" value="RpiR-like"/>
</dbReference>
<sequence length="284" mass="30398">MSGCLYLIKQFLPNLAPSERKVADFFLANPTQAVSMGVQDVAKATGSSAAACIRFASRLGFAGYTELRMALAKEVFSSERVAEEQKVREVTEKTSAGELVHLVVGSTCESLRGLESVIDPKAVEASVEAILHASHLLISGVGASGVVAIDLQQKLARLGLKAVFTADSDMQIVEACALCKQDVLIAISYSGETNSVLKVAREAKKNETTVIAITRIGGNSLTKLADLTLNVVNSESLFREGATLSRLGQLLVVDFIYTMILARCQKQIEPLLKRSWEAVAHVSG</sequence>
<dbReference type="InterPro" id="IPR036388">
    <property type="entry name" value="WH-like_DNA-bd_sf"/>
</dbReference>
<reference evidence="6" key="1">
    <citation type="submission" date="2019-08" db="EMBL/GenBank/DDBJ databases">
        <authorList>
            <person name="Kucharzyk K."/>
            <person name="Murdoch R.W."/>
            <person name="Higgins S."/>
            <person name="Loffler F."/>
        </authorList>
    </citation>
    <scope>NUCLEOTIDE SEQUENCE</scope>
</reference>
<dbReference type="AlphaFoldDB" id="A0A645CZA3"/>
<feature type="domain" description="SIS" evidence="5">
    <location>
        <begin position="126"/>
        <end position="266"/>
    </location>
</feature>
<feature type="domain" description="HTH rpiR-type" evidence="4">
    <location>
        <begin position="2"/>
        <end position="78"/>
    </location>
</feature>
<protein>
    <submittedName>
        <fullName evidence="6">Putative HTH-type transcriptional regulator YbbH</fullName>
    </submittedName>
</protein>
<dbReference type="InterPro" id="IPR009057">
    <property type="entry name" value="Homeodomain-like_sf"/>
</dbReference>
<dbReference type="Pfam" id="PF01380">
    <property type="entry name" value="SIS"/>
    <property type="match status" value="1"/>
</dbReference>
<evidence type="ECO:0000256" key="3">
    <source>
        <dbReference type="ARBA" id="ARBA00023163"/>
    </source>
</evidence>
<organism evidence="6">
    <name type="scientific">bioreactor metagenome</name>
    <dbReference type="NCBI Taxonomy" id="1076179"/>
    <lineage>
        <taxon>unclassified sequences</taxon>
        <taxon>metagenomes</taxon>
        <taxon>ecological metagenomes</taxon>
    </lineage>
</organism>
<dbReference type="GO" id="GO:0003677">
    <property type="term" value="F:DNA binding"/>
    <property type="evidence" value="ECO:0007669"/>
    <property type="project" value="UniProtKB-KW"/>
</dbReference>
<evidence type="ECO:0000256" key="1">
    <source>
        <dbReference type="ARBA" id="ARBA00023015"/>
    </source>
</evidence>
<evidence type="ECO:0000259" key="5">
    <source>
        <dbReference type="PROSITE" id="PS51464"/>
    </source>
</evidence>
<dbReference type="InterPro" id="IPR035472">
    <property type="entry name" value="RpiR-like_SIS"/>
</dbReference>
<evidence type="ECO:0000256" key="2">
    <source>
        <dbReference type="ARBA" id="ARBA00023125"/>
    </source>
</evidence>
<dbReference type="InterPro" id="IPR046348">
    <property type="entry name" value="SIS_dom_sf"/>
</dbReference>
<dbReference type="PROSITE" id="PS51464">
    <property type="entry name" value="SIS"/>
    <property type="match status" value="1"/>
</dbReference>
<evidence type="ECO:0000313" key="6">
    <source>
        <dbReference type="EMBL" id="MPM82540.1"/>
    </source>
</evidence>
<keyword evidence="2" id="KW-0238">DNA-binding</keyword>
<dbReference type="SUPFAM" id="SSF46689">
    <property type="entry name" value="Homeodomain-like"/>
    <property type="match status" value="1"/>
</dbReference>
<dbReference type="InterPro" id="IPR000281">
    <property type="entry name" value="HTH_RpiR"/>
</dbReference>
<keyword evidence="3" id="KW-0804">Transcription</keyword>
<dbReference type="Gene3D" id="1.10.10.10">
    <property type="entry name" value="Winged helix-like DNA-binding domain superfamily/Winged helix DNA-binding domain"/>
    <property type="match status" value="1"/>
</dbReference>
<comment type="caution">
    <text evidence="6">The sequence shown here is derived from an EMBL/GenBank/DDBJ whole genome shotgun (WGS) entry which is preliminary data.</text>
</comment>
<accession>A0A645CZA3</accession>
<dbReference type="Gene3D" id="3.40.50.10490">
    <property type="entry name" value="Glucose-6-phosphate isomerase like protein, domain 1"/>
    <property type="match status" value="1"/>
</dbReference>
<dbReference type="PANTHER" id="PTHR30514:SF1">
    <property type="entry name" value="HTH-TYPE TRANSCRIPTIONAL REGULATOR HEXR-RELATED"/>
    <property type="match status" value="1"/>
</dbReference>
<dbReference type="Pfam" id="PF01418">
    <property type="entry name" value="HTH_6"/>
    <property type="match status" value="1"/>
</dbReference>
<dbReference type="GO" id="GO:0003700">
    <property type="term" value="F:DNA-binding transcription factor activity"/>
    <property type="evidence" value="ECO:0007669"/>
    <property type="project" value="InterPro"/>
</dbReference>
<proteinExistence type="predicted"/>
<gene>
    <name evidence="6" type="primary">ybbH_17</name>
    <name evidence="6" type="ORF">SDC9_129601</name>
</gene>
<dbReference type="PROSITE" id="PS51071">
    <property type="entry name" value="HTH_RPIR"/>
    <property type="match status" value="1"/>
</dbReference>